<dbReference type="EMBL" id="CP095855">
    <property type="protein sequence ID" value="UPK69216.1"/>
    <property type="molecule type" value="Genomic_DNA"/>
</dbReference>
<keyword evidence="6 8" id="KW-0472">Membrane</keyword>
<dbReference type="NCBIfam" id="TIGR04057">
    <property type="entry name" value="SusC_RagA_signa"/>
    <property type="match status" value="1"/>
</dbReference>
<dbReference type="NCBIfam" id="TIGR04056">
    <property type="entry name" value="OMP_RagA_SusC"/>
    <property type="match status" value="1"/>
</dbReference>
<dbReference type="InterPro" id="IPR023996">
    <property type="entry name" value="TonB-dep_OMP_SusC/RagA"/>
</dbReference>
<evidence type="ECO:0000256" key="5">
    <source>
        <dbReference type="ARBA" id="ARBA00022729"/>
    </source>
</evidence>
<dbReference type="PANTHER" id="PTHR30069:SF29">
    <property type="entry name" value="HEMOGLOBIN AND HEMOGLOBIN-HAPTOGLOBIN-BINDING PROTEIN 1-RELATED"/>
    <property type="match status" value="1"/>
</dbReference>
<sequence>MKKRALLFFNVLMVSATLTYAQQRQVSGKVTGADGLPIPFATIQVKGTNTGTTSDQDGNFKLNVNGSNAVLIVRSVGYVAQDIAVGGNASLTISLKNDDQNLQEVVVTALNVKRNKNELPYSAQIVNAEELNRTRDANVVTSLSGKVSGLEIRKNNTLGGSTNIVLRGAKSLTGNNQALFVVDGVPVDNSNTNSKDQRTGRSGYDYGNAAADINPDDIASVSVLKGAAATALYGSRASNGVVMITTKKGNRGLNVTVNSGVNIGKVDKSTFVKYQKDYGAGYGDYWFEEDIDGDGTVDKIVNTVDDASYGPKFDPNLMVYHWDSFYEGSPNYGKKRPYTAAANDATHFFKTAVGTSNSAVIDGGSDRGNFKLGYTKSVDQGIMPNSRIGKDLINFSSSYNLTSKLTASASVNTSLIKGQGRYGTGYDSKNLMTNFRQWWETNIDVKDQEAAYKKEMKNITWNQQYPGSLAPAYWDNPYWTRYENYENDHRTRNFGNIALNYNVTDWLNVLGRVSLDTYNEMQEERIAIGSIDVSQYQRYEHTFSEYNYDLMLNFNKNISENLTFKGILGGNVRRTKNNSILSKTNGGLLIPRLYALLNTANPMEAPTEIATLEEVDGIFASANLGYKELLFLDLSVRRDQSSTLPKSNNSYYYPAASLGFVFSKLLPQATWLSSGKVRVNYAEVGSPAPALYTKNYYEVLTGIDGTPLASVDGTKYNPNLKSERTKSFEAGLEMSFLQNRLGFDATYYRLNTVDQIVPLPVSTATGFDYKVINAGDIQNQGIELSVFGTPVKTKDFSWNVNLNWSRNRNKVKSLPGISTLQLASFPGNITVNASVGKPYGTIIGTDYVYNEKGQKLVDADGYYEISPTSNNIIGNANPDWIGGITNTLKYKDVSLSFLVDVRKGGDLFSLDMYYGLATGILPETVGKNDLGNESRAPLTGDSKSGGIIVPGVTADGKPNTTRIANEYGTYGYVSNPDKAFVYDASYVKLREVSLTYSLPASLTKRMAPFKGIDFSLIGRNLWIIHKNLPYADPDDAISSGNYQGYIGGSYPSTRTFGANVRFRF</sequence>
<feature type="domain" description="TonB-dependent receptor plug" evidence="10">
    <location>
        <begin position="116"/>
        <end position="241"/>
    </location>
</feature>
<dbReference type="Gene3D" id="2.40.170.20">
    <property type="entry name" value="TonB-dependent receptor, beta-barrel domain"/>
    <property type="match status" value="1"/>
</dbReference>
<keyword evidence="2 8" id="KW-0813">Transport</keyword>
<evidence type="ECO:0000256" key="4">
    <source>
        <dbReference type="ARBA" id="ARBA00022692"/>
    </source>
</evidence>
<evidence type="ECO:0000313" key="12">
    <source>
        <dbReference type="Proteomes" id="UP000830198"/>
    </source>
</evidence>
<dbReference type="InterPro" id="IPR037066">
    <property type="entry name" value="Plug_dom_sf"/>
</dbReference>
<keyword evidence="7 8" id="KW-0998">Cell outer membrane</keyword>
<evidence type="ECO:0000259" key="10">
    <source>
        <dbReference type="Pfam" id="PF07715"/>
    </source>
</evidence>
<dbReference type="InterPro" id="IPR039426">
    <property type="entry name" value="TonB-dep_rcpt-like"/>
</dbReference>
<protein>
    <submittedName>
        <fullName evidence="11">SusC/RagA family TonB-linked outer membrane protein</fullName>
    </submittedName>
</protein>
<keyword evidence="12" id="KW-1185">Reference proteome</keyword>
<dbReference type="Pfam" id="PF13715">
    <property type="entry name" value="CarbopepD_reg_2"/>
    <property type="match status" value="1"/>
</dbReference>
<accession>A0ABY4HZF6</accession>
<evidence type="ECO:0000256" key="7">
    <source>
        <dbReference type="ARBA" id="ARBA00023237"/>
    </source>
</evidence>
<evidence type="ECO:0000256" key="1">
    <source>
        <dbReference type="ARBA" id="ARBA00004571"/>
    </source>
</evidence>
<evidence type="ECO:0000256" key="6">
    <source>
        <dbReference type="ARBA" id="ARBA00023136"/>
    </source>
</evidence>
<feature type="chain" id="PRO_5045228320" evidence="9">
    <location>
        <begin position="22"/>
        <end position="1064"/>
    </location>
</feature>
<dbReference type="RefSeq" id="WP_247811549.1">
    <property type="nucleotide sequence ID" value="NZ_CP095855.1"/>
</dbReference>
<reference evidence="11 12" key="1">
    <citation type="submission" date="2022-04" db="EMBL/GenBank/DDBJ databases">
        <title>The arsenic-methylating capacity of Chitinophaga filiformis YT5 during chitin decomposition.</title>
        <authorList>
            <person name="Chen G."/>
            <person name="Liang Y."/>
        </authorList>
    </citation>
    <scope>NUCLEOTIDE SEQUENCE [LARGE SCALE GENOMIC DNA]</scope>
    <source>
        <strain evidence="11 12">YT5</strain>
    </source>
</reference>
<evidence type="ECO:0000256" key="2">
    <source>
        <dbReference type="ARBA" id="ARBA00022448"/>
    </source>
</evidence>
<keyword evidence="5 9" id="KW-0732">Signal</keyword>
<organism evidence="11 12">
    <name type="scientific">Chitinophaga filiformis</name>
    <name type="common">Myxococcus filiformis</name>
    <name type="synonym">Flexibacter filiformis</name>
    <dbReference type="NCBI Taxonomy" id="104663"/>
    <lineage>
        <taxon>Bacteria</taxon>
        <taxon>Pseudomonadati</taxon>
        <taxon>Bacteroidota</taxon>
        <taxon>Chitinophagia</taxon>
        <taxon>Chitinophagales</taxon>
        <taxon>Chitinophagaceae</taxon>
        <taxon>Chitinophaga</taxon>
    </lineage>
</organism>
<comment type="similarity">
    <text evidence="8">Belongs to the TonB-dependent receptor family.</text>
</comment>
<name>A0ABY4HZF6_CHIFI</name>
<dbReference type="PROSITE" id="PS52016">
    <property type="entry name" value="TONB_DEPENDENT_REC_3"/>
    <property type="match status" value="1"/>
</dbReference>
<proteinExistence type="inferred from homology"/>
<feature type="signal peptide" evidence="9">
    <location>
        <begin position="1"/>
        <end position="21"/>
    </location>
</feature>
<dbReference type="SUPFAM" id="SSF49464">
    <property type="entry name" value="Carboxypeptidase regulatory domain-like"/>
    <property type="match status" value="1"/>
</dbReference>
<dbReference type="InterPro" id="IPR008969">
    <property type="entry name" value="CarboxyPept-like_regulatory"/>
</dbReference>
<dbReference type="InterPro" id="IPR012910">
    <property type="entry name" value="Plug_dom"/>
</dbReference>
<evidence type="ECO:0000256" key="8">
    <source>
        <dbReference type="PROSITE-ProRule" id="PRU01360"/>
    </source>
</evidence>
<dbReference type="SUPFAM" id="SSF56935">
    <property type="entry name" value="Porins"/>
    <property type="match status" value="1"/>
</dbReference>
<dbReference type="Gene3D" id="2.170.130.10">
    <property type="entry name" value="TonB-dependent receptor, plug domain"/>
    <property type="match status" value="1"/>
</dbReference>
<dbReference type="Proteomes" id="UP000830198">
    <property type="component" value="Chromosome"/>
</dbReference>
<evidence type="ECO:0000256" key="9">
    <source>
        <dbReference type="SAM" id="SignalP"/>
    </source>
</evidence>
<dbReference type="Pfam" id="PF07715">
    <property type="entry name" value="Plug"/>
    <property type="match status" value="1"/>
</dbReference>
<dbReference type="InterPro" id="IPR023997">
    <property type="entry name" value="TonB-dep_OMP_SusC/RagA_CS"/>
</dbReference>
<evidence type="ECO:0000256" key="3">
    <source>
        <dbReference type="ARBA" id="ARBA00022452"/>
    </source>
</evidence>
<comment type="subcellular location">
    <subcellularLocation>
        <location evidence="1 8">Cell outer membrane</location>
        <topology evidence="1 8">Multi-pass membrane protein</topology>
    </subcellularLocation>
</comment>
<dbReference type="Gene3D" id="2.60.40.1120">
    <property type="entry name" value="Carboxypeptidase-like, regulatory domain"/>
    <property type="match status" value="1"/>
</dbReference>
<dbReference type="PANTHER" id="PTHR30069">
    <property type="entry name" value="TONB-DEPENDENT OUTER MEMBRANE RECEPTOR"/>
    <property type="match status" value="1"/>
</dbReference>
<keyword evidence="4 8" id="KW-0812">Transmembrane</keyword>
<gene>
    <name evidence="11" type="ORF">MYF79_30095</name>
</gene>
<evidence type="ECO:0000313" key="11">
    <source>
        <dbReference type="EMBL" id="UPK69216.1"/>
    </source>
</evidence>
<keyword evidence="3 8" id="KW-1134">Transmembrane beta strand</keyword>
<dbReference type="InterPro" id="IPR036942">
    <property type="entry name" value="Beta-barrel_TonB_sf"/>
</dbReference>